<dbReference type="PANTHER" id="PTHR33991:SF1">
    <property type="entry name" value="DNA REPAIR PROTEIN RECO"/>
    <property type="match status" value="1"/>
</dbReference>
<dbReference type="InterPro" id="IPR037278">
    <property type="entry name" value="ARFGAP/RecO"/>
</dbReference>
<keyword evidence="2 4" id="KW-0233">DNA recombination</keyword>
<dbReference type="Pfam" id="PF11967">
    <property type="entry name" value="RecO_N"/>
    <property type="match status" value="1"/>
</dbReference>
<evidence type="ECO:0000256" key="3">
    <source>
        <dbReference type="ARBA" id="ARBA00023204"/>
    </source>
</evidence>
<dbReference type="STRING" id="555500.I215_09007"/>
<gene>
    <name evidence="4" type="primary">recO</name>
    <name evidence="6" type="ORF">I215_09007</name>
</gene>
<comment type="similarity">
    <text evidence="4">Belongs to the RecO family.</text>
</comment>
<reference evidence="6 7" key="1">
    <citation type="journal article" date="2012" name="J. Bacteriol.">
        <title>Genome Sequence of Galbibacter marinum Type Strain ck-I2-15.</title>
        <authorList>
            <person name="Lai Q."/>
            <person name="Li C."/>
            <person name="Shao Z."/>
        </authorList>
    </citation>
    <scope>NUCLEOTIDE SEQUENCE [LARGE SCALE GENOMIC DNA]</scope>
    <source>
        <strain evidence="7">ck-I2-15</strain>
    </source>
</reference>
<evidence type="ECO:0000256" key="2">
    <source>
        <dbReference type="ARBA" id="ARBA00023172"/>
    </source>
</evidence>
<comment type="function">
    <text evidence="4">Involved in DNA repair and RecF pathway recombination.</text>
</comment>
<dbReference type="Pfam" id="PF02565">
    <property type="entry name" value="RecO_C"/>
    <property type="match status" value="1"/>
</dbReference>
<feature type="domain" description="DNA replication/recombination mediator RecO N-terminal" evidence="5">
    <location>
        <begin position="1"/>
        <end position="81"/>
    </location>
</feature>
<dbReference type="SUPFAM" id="SSF50249">
    <property type="entry name" value="Nucleic acid-binding proteins"/>
    <property type="match status" value="1"/>
</dbReference>
<keyword evidence="1 4" id="KW-0227">DNA damage</keyword>
<keyword evidence="3 4" id="KW-0234">DNA repair</keyword>
<dbReference type="OrthoDB" id="9789152at2"/>
<dbReference type="GO" id="GO:0006302">
    <property type="term" value="P:double-strand break repair"/>
    <property type="evidence" value="ECO:0007669"/>
    <property type="project" value="TreeGrafter"/>
</dbReference>
<evidence type="ECO:0000259" key="5">
    <source>
        <dbReference type="Pfam" id="PF11967"/>
    </source>
</evidence>
<dbReference type="Gene3D" id="2.40.50.140">
    <property type="entry name" value="Nucleic acid-binding proteins"/>
    <property type="match status" value="1"/>
</dbReference>
<evidence type="ECO:0000256" key="1">
    <source>
        <dbReference type="ARBA" id="ARBA00022763"/>
    </source>
</evidence>
<dbReference type="eggNOG" id="COG1381">
    <property type="taxonomic scope" value="Bacteria"/>
</dbReference>
<dbReference type="GO" id="GO:0006310">
    <property type="term" value="P:DNA recombination"/>
    <property type="evidence" value="ECO:0007669"/>
    <property type="project" value="UniProtKB-UniRule"/>
</dbReference>
<evidence type="ECO:0000313" key="7">
    <source>
        <dbReference type="Proteomes" id="UP000007364"/>
    </source>
</evidence>
<dbReference type="InterPro" id="IPR022572">
    <property type="entry name" value="DNA_rep/recomb_RecO_N"/>
</dbReference>
<dbReference type="InterPro" id="IPR012340">
    <property type="entry name" value="NA-bd_OB-fold"/>
</dbReference>
<protein>
    <recommendedName>
        <fullName evidence="4">DNA repair protein RecO</fullName>
    </recommendedName>
    <alternativeName>
        <fullName evidence="4">Recombination protein O</fullName>
    </alternativeName>
</protein>
<proteinExistence type="inferred from homology"/>
<dbReference type="InterPro" id="IPR003717">
    <property type="entry name" value="RecO"/>
</dbReference>
<keyword evidence="7" id="KW-1185">Reference proteome</keyword>
<dbReference type="NCBIfam" id="TIGR00613">
    <property type="entry name" value="reco"/>
    <property type="match status" value="1"/>
</dbReference>
<evidence type="ECO:0000313" key="6">
    <source>
        <dbReference type="EMBL" id="EKF55157.1"/>
    </source>
</evidence>
<dbReference type="EMBL" id="AMSG01000010">
    <property type="protein sequence ID" value="EKF55157.1"/>
    <property type="molecule type" value="Genomic_DNA"/>
</dbReference>
<dbReference type="Proteomes" id="UP000007364">
    <property type="component" value="Unassembled WGS sequence"/>
</dbReference>
<dbReference type="HAMAP" id="MF_00201">
    <property type="entry name" value="RecO"/>
    <property type="match status" value="1"/>
</dbReference>
<dbReference type="GO" id="GO:0043590">
    <property type="term" value="C:bacterial nucleoid"/>
    <property type="evidence" value="ECO:0007669"/>
    <property type="project" value="TreeGrafter"/>
</dbReference>
<organism evidence="6 7">
    <name type="scientific">Galbibacter marinus</name>
    <dbReference type="NCBI Taxonomy" id="555500"/>
    <lineage>
        <taxon>Bacteria</taxon>
        <taxon>Pseudomonadati</taxon>
        <taxon>Bacteroidota</taxon>
        <taxon>Flavobacteriia</taxon>
        <taxon>Flavobacteriales</taxon>
        <taxon>Flavobacteriaceae</taxon>
        <taxon>Galbibacter</taxon>
    </lineage>
</organism>
<evidence type="ECO:0000256" key="4">
    <source>
        <dbReference type="HAMAP-Rule" id="MF_00201"/>
    </source>
</evidence>
<dbReference type="RefSeq" id="WP_008991650.1">
    <property type="nucleotide sequence ID" value="NZ_AMSG01000010.1"/>
</dbReference>
<name>K2QKC4_9FLAO</name>
<accession>K2QKC4</accession>
<dbReference type="PANTHER" id="PTHR33991">
    <property type="entry name" value="DNA REPAIR PROTEIN RECO"/>
    <property type="match status" value="1"/>
</dbReference>
<sequence>MIITTKAIVLSAIKYGDSSLIVRLFTESDGMKSYMVRGVLSSRKGKFKKGYFQPLTILEVVANHRNKGTLEGLRDVKLYSAYRSLQTDVIKSSLGMFLSEMLVVSLQEEEKNQPLFDFISKGFIWLDTNEKIANFHIVFLLELTKYLGFYPDTSGINYPYFDLKEGDFTPTLRSEVVDGAILEDFKKFLDTDFQSASEIKLNRQSRGLLLDQIIRYYQYHLVAFKKPKSLEILPEIFT</sequence>
<dbReference type="SUPFAM" id="SSF57863">
    <property type="entry name" value="ArfGap/RecO-like zinc finger"/>
    <property type="match status" value="1"/>
</dbReference>
<comment type="caution">
    <text evidence="6">The sequence shown here is derived from an EMBL/GenBank/DDBJ whole genome shotgun (WGS) entry which is preliminary data.</text>
</comment>
<dbReference type="AlphaFoldDB" id="K2QKC4"/>
<dbReference type="PATRIC" id="fig|555500.3.peg.1861"/>